<proteinExistence type="predicted"/>
<dbReference type="InterPro" id="IPR017853">
    <property type="entry name" value="GH"/>
</dbReference>
<evidence type="ECO:0000259" key="2">
    <source>
        <dbReference type="Pfam" id="PF13320"/>
    </source>
</evidence>
<evidence type="ECO:0000256" key="1">
    <source>
        <dbReference type="SAM" id="SignalP"/>
    </source>
</evidence>
<name>A0A1V9FQB7_9BACT</name>
<feature type="domain" description="Glycoside hydrolase 123 catalytic" evidence="2">
    <location>
        <begin position="201"/>
        <end position="510"/>
    </location>
</feature>
<evidence type="ECO:0000313" key="4">
    <source>
        <dbReference type="EMBL" id="OQP60565.1"/>
    </source>
</evidence>
<feature type="signal peptide" evidence="1">
    <location>
        <begin position="1"/>
        <end position="21"/>
    </location>
</feature>
<gene>
    <name evidence="4" type="ORF">A3860_32640</name>
</gene>
<keyword evidence="5" id="KW-1185">Reference proteome</keyword>
<evidence type="ECO:0000313" key="5">
    <source>
        <dbReference type="Proteomes" id="UP000192796"/>
    </source>
</evidence>
<dbReference type="InterPro" id="IPR053850">
    <property type="entry name" value="Glyco_hydro_123_N_2"/>
</dbReference>
<dbReference type="STRING" id="1703345.A3860_32640"/>
<dbReference type="InterPro" id="IPR025150">
    <property type="entry name" value="GH123_cat"/>
</dbReference>
<dbReference type="Pfam" id="PF13320">
    <property type="entry name" value="GH123_cat"/>
    <property type="match status" value="1"/>
</dbReference>
<dbReference type="RefSeq" id="WP_245843644.1">
    <property type="nucleotide sequence ID" value="NZ_LVYD01000060.1"/>
</dbReference>
<sequence>MNYKAVGLVPVLLMYWLGAFAQTTVAFGNADVRYAKNSPPARQDISTQWTATAWKGEKVHTQLVIRATTPVKALRITSGVLKDGKGHSIAAAVVSTGFIRYVLSDSLNKEGHGCGISTTAESRVELVADGIDYIPQKAVAAGTTQPVWVSITVPPTTVPGNYTGKLYVHIDNKVRTLPYQVRVKPYQLPPPAQWKFHLDLWQNPYAVARMFGVPEWSKAHFDRLRPYMQWLANAGQKTITVSMIHDPWRGQTYDIYKSMIKWIKKKDGAWAYDYSIFDQWINFMQSLGINKGINCYTMVPWNNKFYYYDEILQRDTLLIAKTGTPEYEAHWRPMLTSFVQHLKEKGWYNKTAIAMDERPLEDMQKVIKLIRSVDANMKISLAGSYHPEIANEVYDYCIASAEKFDSLVLHKRIDAGLPTTYYTYCWEGHPNTFTFSPPAESAWLGWYAANKQFNGYLRWAYNCWPRDPMQDARYSTWSAGDTYFVYPGGSSIRFERLIEGVQDYEKIRLLKALYKDQPAKLQPLLDVLKIFETAALPDQPAAVQLQKAKAVLHAY</sequence>
<dbReference type="Proteomes" id="UP000192796">
    <property type="component" value="Unassembled WGS sequence"/>
</dbReference>
<dbReference type="Pfam" id="PF22680">
    <property type="entry name" value="Glyco_hydro_123_N_2"/>
    <property type="match status" value="1"/>
</dbReference>
<evidence type="ECO:0000259" key="3">
    <source>
        <dbReference type="Pfam" id="PF22680"/>
    </source>
</evidence>
<keyword evidence="1" id="KW-0732">Signal</keyword>
<accession>A0A1V9FQB7</accession>
<dbReference type="EMBL" id="LVYD01000060">
    <property type="protein sequence ID" value="OQP60565.1"/>
    <property type="molecule type" value="Genomic_DNA"/>
</dbReference>
<protein>
    <submittedName>
        <fullName evidence="4">Uncharacterized protein</fullName>
    </submittedName>
</protein>
<comment type="caution">
    <text evidence="4">The sequence shown here is derived from an EMBL/GenBank/DDBJ whole genome shotgun (WGS) entry which is preliminary data.</text>
</comment>
<dbReference type="Gene3D" id="3.20.20.80">
    <property type="entry name" value="Glycosidases"/>
    <property type="match status" value="1"/>
</dbReference>
<reference evidence="4 5" key="1">
    <citation type="submission" date="2016-03" db="EMBL/GenBank/DDBJ databases">
        <title>Niastella vici sp. nov., isolated from farmland soil.</title>
        <authorList>
            <person name="Chen L."/>
            <person name="Wang D."/>
            <person name="Yang S."/>
            <person name="Wang G."/>
        </authorList>
    </citation>
    <scope>NUCLEOTIDE SEQUENCE [LARGE SCALE GENOMIC DNA]</scope>
    <source>
        <strain evidence="4 5">DJ57</strain>
    </source>
</reference>
<dbReference type="SUPFAM" id="SSF51445">
    <property type="entry name" value="(Trans)glycosidases"/>
    <property type="match status" value="1"/>
</dbReference>
<organism evidence="4 5">
    <name type="scientific">Niastella vici</name>
    <dbReference type="NCBI Taxonomy" id="1703345"/>
    <lineage>
        <taxon>Bacteria</taxon>
        <taxon>Pseudomonadati</taxon>
        <taxon>Bacteroidota</taxon>
        <taxon>Chitinophagia</taxon>
        <taxon>Chitinophagales</taxon>
        <taxon>Chitinophagaceae</taxon>
        <taxon>Niastella</taxon>
    </lineage>
</organism>
<dbReference type="AlphaFoldDB" id="A0A1V9FQB7"/>
<feature type="chain" id="PRO_5012099424" evidence="1">
    <location>
        <begin position="22"/>
        <end position="555"/>
    </location>
</feature>
<feature type="domain" description="Glycoside hydrolase 123 N-terminal" evidence="3">
    <location>
        <begin position="27"/>
        <end position="169"/>
    </location>
</feature>